<dbReference type="AlphaFoldDB" id="A0A6F9DUJ7"/>
<feature type="domain" description="Histone chaperone RTT106/FACT complex subunit SPT16-like middle" evidence="14">
    <location>
        <begin position="803"/>
        <end position="893"/>
    </location>
</feature>
<comment type="function">
    <text evidence="10">Component of the FACT complex, a general chromatin factor that acts to reorganize nucleosomes. The FACT complex is involved in multiple processes that require DNA as a template such as mRNA elongation, DNA replication and DNA repair. During transcription elongation the FACT complex acts as a histone chaperone that both destabilizes and restores nucleosomal structure. It facilitates the passage of RNA polymerase II and transcription by promoting the dissociation of one histone H2A-H2B dimer from the nucleosome, then subsequently promotes the reestablishment of the nucleosome following the passage of RNA polymerase II.</text>
</comment>
<dbReference type="InterPro" id="IPR029148">
    <property type="entry name" value="FACT-SPT16_Nlobe"/>
</dbReference>
<feature type="compositionally biased region" description="Low complexity" evidence="11">
    <location>
        <begin position="943"/>
        <end position="952"/>
    </location>
</feature>
<evidence type="ECO:0000256" key="9">
    <source>
        <dbReference type="ARBA" id="ARBA00023242"/>
    </source>
</evidence>
<evidence type="ECO:0000259" key="14">
    <source>
        <dbReference type="SMART" id="SM01287"/>
    </source>
</evidence>
<evidence type="ECO:0000256" key="6">
    <source>
        <dbReference type="ARBA" id="ARBA00023054"/>
    </source>
</evidence>
<dbReference type="GO" id="GO:0032786">
    <property type="term" value="P:positive regulation of DNA-templated transcription, elongation"/>
    <property type="evidence" value="ECO:0007669"/>
    <property type="project" value="UniProtKB-ARBA"/>
</dbReference>
<dbReference type="Pfam" id="PF24824">
    <property type="entry name" value="PH_SPT16"/>
    <property type="match status" value="1"/>
</dbReference>
<dbReference type="InterPro" id="IPR000994">
    <property type="entry name" value="Pept_M24"/>
</dbReference>
<dbReference type="Pfam" id="PF14826">
    <property type="entry name" value="FACT-Spt16_Nlob"/>
    <property type="match status" value="1"/>
</dbReference>
<dbReference type="GO" id="GO:0006368">
    <property type="term" value="P:transcription elongation by RNA polymerase II"/>
    <property type="evidence" value="ECO:0007669"/>
    <property type="project" value="TreeGrafter"/>
</dbReference>
<comment type="subcellular location">
    <subcellularLocation>
        <location evidence="10">Nucleus</location>
    </subcellularLocation>
    <subcellularLocation>
        <location evidence="10">Chromosome</location>
    </subcellularLocation>
</comment>
<keyword evidence="2 10" id="KW-0158">Chromosome</keyword>
<dbReference type="CDD" id="cd01091">
    <property type="entry name" value="CDC68-like"/>
    <property type="match status" value="1"/>
</dbReference>
<feature type="compositionally biased region" description="Acidic residues" evidence="11">
    <location>
        <begin position="926"/>
        <end position="942"/>
    </location>
</feature>
<feature type="compositionally biased region" description="Acidic residues" evidence="11">
    <location>
        <begin position="433"/>
        <end position="444"/>
    </location>
</feature>
<keyword evidence="6" id="KW-0175">Coiled coil</keyword>
<dbReference type="InterPro" id="IPR029149">
    <property type="entry name" value="Creatin/AminoP/Spt16_N"/>
</dbReference>
<keyword evidence="3 10" id="KW-0235">DNA replication</keyword>
<dbReference type="SMART" id="SM01285">
    <property type="entry name" value="FACT-Spt16_Nlob"/>
    <property type="match status" value="1"/>
</dbReference>
<evidence type="ECO:0000256" key="5">
    <source>
        <dbReference type="ARBA" id="ARBA00023015"/>
    </source>
</evidence>
<dbReference type="InterPro" id="IPR048969">
    <property type="entry name" value="FACT_SPT16_C"/>
</dbReference>
<dbReference type="InterPro" id="IPR013953">
    <property type="entry name" value="FACT_SPT16_M"/>
</dbReference>
<dbReference type="FunFam" id="2.30.29.210:FF:000001">
    <property type="entry name" value="FACT complex subunit spt16"/>
    <property type="match status" value="1"/>
</dbReference>
<dbReference type="GO" id="GO:0035101">
    <property type="term" value="C:FACT complex"/>
    <property type="evidence" value="ECO:0007669"/>
    <property type="project" value="UniProtKB-UniRule"/>
</dbReference>
<evidence type="ECO:0000256" key="10">
    <source>
        <dbReference type="RuleBase" id="RU367052"/>
    </source>
</evidence>
<comment type="subunit">
    <text evidence="10">Component of the FACT complex.</text>
</comment>
<dbReference type="InterPro" id="IPR011993">
    <property type="entry name" value="PH-like_dom_sf"/>
</dbReference>
<dbReference type="InterPro" id="IPR033825">
    <property type="entry name" value="Spt16_M24"/>
</dbReference>
<dbReference type="Gene3D" id="3.40.350.10">
    <property type="entry name" value="Creatinase/prolidase N-terminal domain"/>
    <property type="match status" value="1"/>
</dbReference>
<feature type="domain" description="FACT complex subunit SPT16 middle" evidence="13">
    <location>
        <begin position="526"/>
        <end position="686"/>
    </location>
</feature>
<feature type="domain" description="FACT complex subunit SPT16 N-terminal lobe" evidence="12">
    <location>
        <begin position="5"/>
        <end position="166"/>
    </location>
</feature>
<feature type="region of interest" description="Disordered" evidence="11">
    <location>
        <begin position="457"/>
        <end position="477"/>
    </location>
</feature>
<gene>
    <name evidence="15" type="primary">Supt16h</name>
</gene>
<keyword evidence="9 10" id="KW-0539">Nucleus</keyword>
<dbReference type="InterPro" id="IPR056595">
    <property type="entry name" value="Fact-SPT16_PH"/>
</dbReference>
<sequence length="1029" mass="117576">MSTTLDKESFFKRLKKFYSLWKKGGSDAFSKSDAVVVSMGTDEDVVYAKTTSLQIWLFGYELTDTVMVFCKEKILFLSSKKKVEFLKAAANDDDNSDGVPKISLLLRDKEDNKENFSTLVSAIKESGNGKIVGHFQKDKFSTKFIDSWKKALSTAGFEMLDVSSPLANVMAPKDDMELNMMRRAASVTLEIYSKVFKENIKDVIDADRKVKHAKMAEMIEKALENKAHLKGADPSLVETCYPPIIQSGGNYNLKFSVISDKNTLHFGCIICMFGVRYRSYCSNIVRTLMVNPTERMQENYTFLLDLEELIFEKLRPGVKLCDVYNAVVQKVKKEKPELVSSLTRSFGFASGIEFREVSLLINGKNEATAKKGMVFNINLGLSNLKNPDAGENEKKVYALFVGDMVQVTEGPVTLLTKDKKKARNISIFLKDESEDESSAEEEANELLGRGARGTLLKDKTRQEIGTEEKRQNHQHELGKQLNEAARERIMKNSGSVESSKSKKSNVSYKSRTLLPVKEPDIFDLKIFIDKKYETVVLPVFGIPTPFHISTIKNISMSTEGDYCYLRINFFCPGSSIGKENQKFPTTDETNFIKELTYRALAGRVPGKIDPPAANLQLSFRLIKELQKKFKAREDEEREKEGIVKQDKLVINPNKVNPKLKDLYIRPNIAQKRMQGHLEAHTNGFRYTSVRGDKVDILYNNLRHAIFQPCDHEMIIVLHFHLRNAMMFGKKRQTDVQFYTEVGELTTDLGKLQHMRDRDDLYAEQAERELRHKLNTVFKSFVDKVETISKGEVEFDSPFRDLSFFGVPYRSTCLLQPTSAALINIVEWPAFIASLDDIELVHFERVQFHLKSCDMVIIFKDYKRKVEVINSIPMQSLDPVKDWLNSCDIHYTEGVQSLNWSKILKTIVDDPEAFFAQGGWDFLEPHGDDDEDDEEDSESDFQPEESMSGSAGEEGSDSDEDYTSDEEEESYEDDDSLGSEEESGKDWDELEEEARKADRRKDEDEDVPSRKRKHDDSHHHHHKSSKKKKR</sequence>
<evidence type="ECO:0000259" key="12">
    <source>
        <dbReference type="SMART" id="SM01285"/>
    </source>
</evidence>
<dbReference type="Gene3D" id="2.30.29.150">
    <property type="match status" value="1"/>
</dbReference>
<keyword evidence="4 10" id="KW-0227">DNA damage</keyword>
<protein>
    <recommendedName>
        <fullName evidence="10">FACT complex subunit</fullName>
    </recommendedName>
</protein>
<dbReference type="PANTHER" id="PTHR13980">
    <property type="entry name" value="CDC68 RELATED"/>
    <property type="match status" value="1"/>
</dbReference>
<evidence type="ECO:0000256" key="8">
    <source>
        <dbReference type="ARBA" id="ARBA00023204"/>
    </source>
</evidence>
<dbReference type="GO" id="GO:0006281">
    <property type="term" value="P:DNA repair"/>
    <property type="evidence" value="ECO:0007669"/>
    <property type="project" value="UniProtKB-UniRule"/>
</dbReference>
<dbReference type="SUPFAM" id="SSF55920">
    <property type="entry name" value="Creatinase/aminopeptidase"/>
    <property type="match status" value="1"/>
</dbReference>
<comment type="similarity">
    <text evidence="1 10">Belongs to the peptidase M24 family. SPT16 subfamily.</text>
</comment>
<feature type="compositionally biased region" description="Acidic residues" evidence="11">
    <location>
        <begin position="953"/>
        <end position="980"/>
    </location>
</feature>
<evidence type="ECO:0000313" key="15">
    <source>
        <dbReference type="EMBL" id="CAB3266708.1"/>
    </source>
</evidence>
<dbReference type="FunFam" id="2.30.29.30:FF:000017">
    <property type="entry name" value="FACT complex subunit SPT16"/>
    <property type="match status" value="1"/>
</dbReference>
<dbReference type="InterPro" id="IPR013719">
    <property type="entry name" value="RTT106/SPT16-like_middle_dom"/>
</dbReference>
<accession>A0A6F9DUJ7</accession>
<feature type="region of interest" description="Disordered" evidence="11">
    <location>
        <begin position="433"/>
        <end position="452"/>
    </location>
</feature>
<dbReference type="EMBL" id="LR790846">
    <property type="protein sequence ID" value="CAB3266708.1"/>
    <property type="molecule type" value="mRNA"/>
</dbReference>
<dbReference type="FunFam" id="3.90.230.10:FF:000005">
    <property type="entry name" value="FACT complex subunit spt16"/>
    <property type="match status" value="1"/>
</dbReference>
<dbReference type="GO" id="GO:0031491">
    <property type="term" value="F:nucleosome binding"/>
    <property type="evidence" value="ECO:0007669"/>
    <property type="project" value="TreeGrafter"/>
</dbReference>
<evidence type="ECO:0000256" key="7">
    <source>
        <dbReference type="ARBA" id="ARBA00023163"/>
    </source>
</evidence>
<keyword evidence="5 10" id="KW-0805">Transcription regulation</keyword>
<dbReference type="SMART" id="SM01286">
    <property type="entry name" value="SPT16"/>
    <property type="match status" value="1"/>
</dbReference>
<keyword evidence="7 10" id="KW-0804">Transcription</keyword>
<organism evidence="15">
    <name type="scientific">Phallusia mammillata</name>
    <dbReference type="NCBI Taxonomy" id="59560"/>
    <lineage>
        <taxon>Eukaryota</taxon>
        <taxon>Metazoa</taxon>
        <taxon>Chordata</taxon>
        <taxon>Tunicata</taxon>
        <taxon>Ascidiacea</taxon>
        <taxon>Phlebobranchia</taxon>
        <taxon>Ascidiidae</taxon>
        <taxon>Phallusia</taxon>
    </lineage>
</organism>
<dbReference type="Pfam" id="PF08512">
    <property type="entry name" value="Rttp106-like_middle"/>
    <property type="match status" value="1"/>
</dbReference>
<dbReference type="Pfam" id="PF21091">
    <property type="entry name" value="SPT16_C"/>
    <property type="match status" value="1"/>
</dbReference>
<dbReference type="PANTHER" id="PTHR13980:SF15">
    <property type="entry name" value="FACT COMPLEX SUBUNIT SPT16"/>
    <property type="match status" value="1"/>
</dbReference>
<dbReference type="InterPro" id="IPR040258">
    <property type="entry name" value="Spt16"/>
</dbReference>
<dbReference type="GO" id="GO:0006260">
    <property type="term" value="P:DNA replication"/>
    <property type="evidence" value="ECO:0007669"/>
    <property type="project" value="UniProtKB-KW"/>
</dbReference>
<proteinExistence type="evidence at transcript level"/>
<dbReference type="Gene3D" id="3.90.230.10">
    <property type="entry name" value="Creatinase/methionine aminopeptidase superfamily"/>
    <property type="match status" value="1"/>
</dbReference>
<dbReference type="InterPro" id="IPR036005">
    <property type="entry name" value="Creatinase/aminopeptidase-like"/>
</dbReference>
<evidence type="ECO:0000256" key="4">
    <source>
        <dbReference type="ARBA" id="ARBA00022763"/>
    </source>
</evidence>
<keyword evidence="8 10" id="KW-0234">DNA repair</keyword>
<feature type="compositionally biased region" description="Basic and acidic residues" evidence="11">
    <location>
        <begin position="981"/>
        <end position="1001"/>
    </location>
</feature>
<dbReference type="Gene3D" id="2.30.29.30">
    <property type="entry name" value="Pleckstrin-homology domain (PH domain)/Phosphotyrosine-binding domain (PTB)"/>
    <property type="match status" value="1"/>
</dbReference>
<evidence type="ECO:0000256" key="3">
    <source>
        <dbReference type="ARBA" id="ARBA00022705"/>
    </source>
</evidence>
<reference evidence="15" key="1">
    <citation type="submission" date="2020-04" db="EMBL/GenBank/DDBJ databases">
        <authorList>
            <person name="Neveu A P."/>
        </authorList>
    </citation>
    <scope>NUCLEOTIDE SEQUENCE</scope>
    <source>
        <tissue evidence="15">Whole embryo</tissue>
    </source>
</reference>
<dbReference type="Pfam" id="PF00557">
    <property type="entry name" value="Peptidase_M24"/>
    <property type="match status" value="1"/>
</dbReference>
<dbReference type="Pfam" id="PF08644">
    <property type="entry name" value="SPT16"/>
    <property type="match status" value="1"/>
</dbReference>
<dbReference type="FunFam" id="3.40.350.10:FF:000005">
    <property type="entry name" value="SPT16 homolog, facilitates chromatin-remodeling subunit"/>
    <property type="match status" value="1"/>
</dbReference>
<evidence type="ECO:0000256" key="11">
    <source>
        <dbReference type="SAM" id="MobiDB-lite"/>
    </source>
</evidence>
<feature type="compositionally biased region" description="Basic residues" evidence="11">
    <location>
        <begin position="1018"/>
        <end position="1029"/>
    </location>
</feature>
<dbReference type="SMART" id="SM01287">
    <property type="entry name" value="Rtt106"/>
    <property type="match status" value="1"/>
</dbReference>
<name>A0A6F9DUJ7_9ASCI</name>
<feature type="region of interest" description="Disordered" evidence="11">
    <location>
        <begin position="917"/>
        <end position="1029"/>
    </location>
</feature>
<dbReference type="Gene3D" id="2.30.29.210">
    <property type="entry name" value="FACT complex subunit Spt16p/Cdc68p"/>
    <property type="match status" value="1"/>
</dbReference>
<evidence type="ECO:0000259" key="13">
    <source>
        <dbReference type="SMART" id="SM01286"/>
    </source>
</evidence>
<dbReference type="FunFam" id="2.30.29.150:FF:000003">
    <property type="entry name" value="FACT complex subunit SPT16"/>
    <property type="match status" value="1"/>
</dbReference>
<evidence type="ECO:0000256" key="2">
    <source>
        <dbReference type="ARBA" id="ARBA00022454"/>
    </source>
</evidence>
<evidence type="ECO:0000256" key="1">
    <source>
        <dbReference type="ARBA" id="ARBA00010779"/>
    </source>
</evidence>